<dbReference type="PROSITE" id="PS00455">
    <property type="entry name" value="AMP_BINDING"/>
    <property type="match status" value="1"/>
</dbReference>
<dbReference type="InterPro" id="IPR042099">
    <property type="entry name" value="ANL_N_sf"/>
</dbReference>
<dbReference type="Proteomes" id="UP001146793">
    <property type="component" value="Unassembled WGS sequence"/>
</dbReference>
<sequence length="748" mass="85892">MNKQQQKNIINKNQKPTYRDLPSFQIVLLLSSTADLETSFVYQRMPKCRKQSYPKNKYKEFIHPEKIIKKADNENIQSPRLSPNKFFFQKQTINYEENGEKIYRCDRIGRGPLQDVVDERIKTVYDLLEVTSQDKPNNLLFGTRKQLENNQYGAYEWVTYGKFASMRKYFGSGLVHLGAAKGEPIAIWSRNRLEWVLASHSCYPYNLFNVALYDTLGPESSSFILKQIEAKFLVCDKAKIPVILELKKECTDLKHIICMDEKIIESYKEKAESIGLKLYTVKEILKIGEETFSEEKLDLPTPEDVCMIMYTSGTTGSPKGVILTHKNYIAGTVNPINTNIIPNGNDCLISYLPLAHIYEKMMESWIIYGHGRIGFFSGNIRNLTSDMNQLKPTVFPVVPRVVSRIYDNVMGKISRSPWHIRQLFKFCYWAKSNDLKRGRKFVLWDILIFNKIKEQVGKNIRLMATTSAPISKTHHNFARVCLCSLLPQSYGMTETAGAGAIQRKGKISLGNVGPPPADIEVKLVDVPEMEYLTSNGEGEIWMRGPSVFGGYYKNKEETEKVLTVDGWLKSGDIGRMNANGTFSIIDRKKNILKLQQGEYVSPKYLESIFVRCPSISQCYVYGSSFENFLVAIIVPDFEALGHVNQSDEEELKKLVEDDPKIKKQIENELFEISNKEKLKGFEYIKTFHLEHKNFSIENGLLTDTYKLKRLTAKKVYQKIIIQLYERVNKEMGKTATDKNKTPVSKKDK</sequence>
<feature type="domain" description="AMP-binding enzyme C-terminal" evidence="4">
    <location>
        <begin position="605"/>
        <end position="657"/>
    </location>
</feature>
<keyword evidence="5" id="KW-0436">Ligase</keyword>
<accession>A0AAV7YZB3</accession>
<dbReference type="Pfam" id="PF00501">
    <property type="entry name" value="AMP-binding"/>
    <property type="match status" value="1"/>
</dbReference>
<evidence type="ECO:0000256" key="1">
    <source>
        <dbReference type="ARBA" id="ARBA00022741"/>
    </source>
</evidence>
<dbReference type="PANTHER" id="PTHR43272">
    <property type="entry name" value="LONG-CHAIN-FATTY-ACID--COA LIGASE"/>
    <property type="match status" value="1"/>
</dbReference>
<dbReference type="InterPro" id="IPR000873">
    <property type="entry name" value="AMP-dep_synth/lig_dom"/>
</dbReference>
<reference evidence="5" key="1">
    <citation type="submission" date="2022-08" db="EMBL/GenBank/DDBJ databases">
        <title>Novel sulphate-reducing endosymbionts in the free-living metamonad Anaeramoeba.</title>
        <authorList>
            <person name="Jerlstrom-Hultqvist J."/>
            <person name="Cepicka I."/>
            <person name="Gallot-Lavallee L."/>
            <person name="Salas-Leiva D."/>
            <person name="Curtis B.A."/>
            <person name="Zahonova K."/>
            <person name="Pipaliya S."/>
            <person name="Dacks J."/>
            <person name="Roger A.J."/>
        </authorList>
    </citation>
    <scope>NUCLEOTIDE SEQUENCE</scope>
    <source>
        <strain evidence="5">Busselton2</strain>
    </source>
</reference>
<feature type="domain" description="AMP-dependent synthetase/ligase" evidence="3">
    <location>
        <begin position="153"/>
        <end position="552"/>
    </location>
</feature>
<evidence type="ECO:0000256" key="2">
    <source>
        <dbReference type="ARBA" id="ARBA00022840"/>
    </source>
</evidence>
<dbReference type="InterPro" id="IPR025110">
    <property type="entry name" value="AMP-bd_C"/>
</dbReference>
<proteinExistence type="predicted"/>
<dbReference type="EMBL" id="JANTQA010000042">
    <property type="protein sequence ID" value="KAJ3435181.1"/>
    <property type="molecule type" value="Genomic_DNA"/>
</dbReference>
<dbReference type="GO" id="GO:0016020">
    <property type="term" value="C:membrane"/>
    <property type="evidence" value="ECO:0007669"/>
    <property type="project" value="TreeGrafter"/>
</dbReference>
<dbReference type="GO" id="GO:0005524">
    <property type="term" value="F:ATP binding"/>
    <property type="evidence" value="ECO:0007669"/>
    <property type="project" value="UniProtKB-KW"/>
</dbReference>
<evidence type="ECO:0000313" key="6">
    <source>
        <dbReference type="Proteomes" id="UP001146793"/>
    </source>
</evidence>
<evidence type="ECO:0000313" key="5">
    <source>
        <dbReference type="EMBL" id="KAJ3435181.1"/>
    </source>
</evidence>
<keyword evidence="2" id="KW-0067">ATP-binding</keyword>
<evidence type="ECO:0000259" key="4">
    <source>
        <dbReference type="Pfam" id="PF13193"/>
    </source>
</evidence>
<dbReference type="InterPro" id="IPR020845">
    <property type="entry name" value="AMP-binding_CS"/>
</dbReference>
<gene>
    <name evidence="5" type="ORF">M0812_02312</name>
</gene>
<dbReference type="GO" id="GO:0004467">
    <property type="term" value="F:long-chain fatty acid-CoA ligase activity"/>
    <property type="evidence" value="ECO:0007669"/>
    <property type="project" value="TreeGrafter"/>
</dbReference>
<dbReference type="Pfam" id="PF13193">
    <property type="entry name" value="AMP-binding_C"/>
    <property type="match status" value="1"/>
</dbReference>
<dbReference type="Gene3D" id="3.40.50.12780">
    <property type="entry name" value="N-terminal domain of ligase-like"/>
    <property type="match status" value="1"/>
</dbReference>
<keyword evidence="1" id="KW-0547">Nucleotide-binding</keyword>
<evidence type="ECO:0000259" key="3">
    <source>
        <dbReference type="Pfam" id="PF00501"/>
    </source>
</evidence>
<dbReference type="GO" id="GO:0005783">
    <property type="term" value="C:endoplasmic reticulum"/>
    <property type="evidence" value="ECO:0007669"/>
    <property type="project" value="TreeGrafter"/>
</dbReference>
<dbReference type="AlphaFoldDB" id="A0AAV7YZB3"/>
<dbReference type="SUPFAM" id="SSF56801">
    <property type="entry name" value="Acetyl-CoA synthetase-like"/>
    <property type="match status" value="1"/>
</dbReference>
<name>A0AAV7YZB3_9EUKA</name>
<dbReference type="PANTHER" id="PTHR43272:SF33">
    <property type="entry name" value="AMP-BINDING DOMAIN-CONTAINING PROTEIN-RELATED"/>
    <property type="match status" value="1"/>
</dbReference>
<protein>
    <submittedName>
        <fullName evidence="5">Long-chain-fatty-acid--coa ligase</fullName>
    </submittedName>
</protein>
<comment type="caution">
    <text evidence="5">The sequence shown here is derived from an EMBL/GenBank/DDBJ whole genome shotgun (WGS) entry which is preliminary data.</text>
</comment>
<organism evidence="5 6">
    <name type="scientific">Anaeramoeba flamelloides</name>
    <dbReference type="NCBI Taxonomy" id="1746091"/>
    <lineage>
        <taxon>Eukaryota</taxon>
        <taxon>Metamonada</taxon>
        <taxon>Anaeramoebidae</taxon>
        <taxon>Anaeramoeba</taxon>
    </lineage>
</organism>